<accession>A0A1D7QDS2</accession>
<dbReference type="Pfam" id="PF19781">
    <property type="entry name" value="DUF6266"/>
    <property type="match status" value="1"/>
</dbReference>
<sequence length="273" mass="30261">MAKASNGPLGALNGKLRNLVFYMLNGQPVVRTIGDPGKPSRNQLANRQAMSVTMGLVSSITDFTSVSFELEAKGTVRNAHNLATSYIKKQALKGEYPNISVDYSKVILSNGSLPGAADLKIEKKEKGVLLSWDTTGSDDDIVMILLCHPLQKRATSCINAGRRDAGSYFIGLREDYLEEPIEAYICFRAADGKAISNSAYVGNLNGELESPEERAQNKKYQLIKQRFDVVETDYLQQLKDNWGQRVDSKAFRNLEKEYEVLKNKLEHLPGKPG</sequence>
<reference evidence="1 2" key="1">
    <citation type="submission" date="2016-08" db="EMBL/GenBank/DDBJ databases">
        <authorList>
            <person name="Seilhamer J.J."/>
        </authorList>
    </citation>
    <scope>NUCLEOTIDE SEQUENCE [LARGE SCALE GENOMIC DNA]</scope>
    <source>
        <strain evidence="1 2">DX4</strain>
    </source>
</reference>
<organism evidence="1 2">
    <name type="scientific">Pedobacter steynii</name>
    <dbReference type="NCBI Taxonomy" id="430522"/>
    <lineage>
        <taxon>Bacteria</taxon>
        <taxon>Pseudomonadati</taxon>
        <taxon>Bacteroidota</taxon>
        <taxon>Sphingobacteriia</taxon>
        <taxon>Sphingobacteriales</taxon>
        <taxon>Sphingobacteriaceae</taxon>
        <taxon>Pedobacter</taxon>
    </lineage>
</organism>
<keyword evidence="2" id="KW-1185">Reference proteome</keyword>
<evidence type="ECO:0000313" key="1">
    <source>
        <dbReference type="EMBL" id="AOM76765.1"/>
    </source>
</evidence>
<evidence type="ECO:0000313" key="2">
    <source>
        <dbReference type="Proteomes" id="UP000094313"/>
    </source>
</evidence>
<dbReference type="EMBL" id="CP017141">
    <property type="protein sequence ID" value="AOM76765.1"/>
    <property type="molecule type" value="Genomic_DNA"/>
</dbReference>
<dbReference type="Proteomes" id="UP000094313">
    <property type="component" value="Chromosome"/>
</dbReference>
<dbReference type="OrthoDB" id="746241at2"/>
<proteinExistence type="predicted"/>
<gene>
    <name evidence="1" type="ORF">BFS30_06060</name>
</gene>
<dbReference type="AlphaFoldDB" id="A0A1D7QDS2"/>
<name>A0A1D7QDS2_9SPHI</name>
<dbReference type="InterPro" id="IPR046233">
    <property type="entry name" value="DUF6266"/>
</dbReference>
<dbReference type="KEGG" id="psty:BFS30_06060"/>
<dbReference type="RefSeq" id="WP_069378458.1">
    <property type="nucleotide sequence ID" value="NZ_CP017141.1"/>
</dbReference>
<protein>
    <submittedName>
        <fullName evidence="1">Uncharacterized protein</fullName>
    </submittedName>
</protein>